<dbReference type="Pfam" id="PF01507">
    <property type="entry name" value="PAPS_reduct"/>
    <property type="match status" value="1"/>
</dbReference>
<feature type="domain" description="Phosphoadenosine phosphosulphate reductase" evidence="1">
    <location>
        <begin position="4"/>
        <end position="183"/>
    </location>
</feature>
<evidence type="ECO:0000259" key="1">
    <source>
        <dbReference type="Pfam" id="PF01507"/>
    </source>
</evidence>
<dbReference type="PANTHER" id="PTHR43196:SF2">
    <property type="entry name" value="PHOSPHOADENOSINE PHOSPHOSULFATE REDUCTASE"/>
    <property type="match status" value="1"/>
</dbReference>
<dbReference type="Proteomes" id="UP000075816">
    <property type="component" value="Unassembled WGS sequence"/>
</dbReference>
<name>A0A162IGG8_9FUSO</name>
<proteinExistence type="predicted"/>
<accession>A0A162IGG8</accession>
<gene>
    <name evidence="2" type="ORF">A2J07_08210</name>
</gene>
<dbReference type="RefSeq" id="WP_062623802.1">
    <property type="nucleotide sequence ID" value="NZ_CAXOUM010000018.1"/>
</dbReference>
<dbReference type="AlphaFoldDB" id="A0A162IGG8"/>
<dbReference type="InterPro" id="IPR014729">
    <property type="entry name" value="Rossmann-like_a/b/a_fold"/>
</dbReference>
<dbReference type="InterPro" id="IPR050128">
    <property type="entry name" value="Sulfate_adenylyltrnsfr_sub2"/>
</dbReference>
<dbReference type="GO" id="GO:0016740">
    <property type="term" value="F:transferase activity"/>
    <property type="evidence" value="ECO:0007669"/>
    <property type="project" value="UniProtKB-KW"/>
</dbReference>
<comment type="caution">
    <text evidence="2">The sequence shown here is derived from an EMBL/GenBank/DDBJ whole genome shotgun (WGS) entry which is preliminary data.</text>
</comment>
<evidence type="ECO:0000313" key="3">
    <source>
        <dbReference type="Proteomes" id="UP000075816"/>
    </source>
</evidence>
<keyword evidence="2" id="KW-0808">Transferase</keyword>
<reference evidence="2 3" key="1">
    <citation type="submission" date="2016-03" db="EMBL/GenBank/DDBJ databases">
        <title>Comparative genomics of human isolates of Fusobacterium necrophorum.</title>
        <authorList>
            <person name="Jensen A."/>
            <person name="Bank S."/>
            <person name="Andersen P.S."/>
            <person name="Kristensen L.H."/>
            <person name="Prag J."/>
        </authorList>
    </citation>
    <scope>NUCLEOTIDE SEQUENCE [LARGE SCALE GENOMIC DNA]</scope>
    <source>
        <strain evidence="2 3">LS_1264</strain>
    </source>
</reference>
<organism evidence="2 3">
    <name type="scientific">Fusobacterium necrophorum subsp. funduliforme</name>
    <dbReference type="NCBI Taxonomy" id="143387"/>
    <lineage>
        <taxon>Bacteria</taxon>
        <taxon>Fusobacteriati</taxon>
        <taxon>Fusobacteriota</taxon>
        <taxon>Fusobacteriia</taxon>
        <taxon>Fusobacteriales</taxon>
        <taxon>Fusobacteriaceae</taxon>
        <taxon>Fusobacterium</taxon>
    </lineage>
</organism>
<sequence>MIKHIVSFSGGKDSTAMLLMMLEKGLEIDDIVFMDTGVEYPEMYEHIEKVEKYINRKITKLKADETFEFMLLNYEKKKGKNKGQKGYSFPDFRNRWCTKYFKQRVIKKYLKEKYKGFEITEYHGIAVNEPKRLEKNKNKNIKYPLAEWNITEQEALDYCYKKGFSWNGLYKKFNRVSCWCCPLKSLKELKILYKEYPEYFKKLKEYEEKTYRKFRADYSIKELGTRFAKEIEEEEDERN</sequence>
<evidence type="ECO:0000313" key="2">
    <source>
        <dbReference type="EMBL" id="KYL00471.1"/>
    </source>
</evidence>
<dbReference type="SUPFAM" id="SSF52402">
    <property type="entry name" value="Adenine nucleotide alpha hydrolases-like"/>
    <property type="match status" value="1"/>
</dbReference>
<protein>
    <submittedName>
        <fullName evidence="2">3'-phosphoadenosine 5'-phosphosulfate sulfotransferase (PAPS reductase)/FAD synthetase</fullName>
    </submittedName>
</protein>
<dbReference type="GeneID" id="75076584"/>
<dbReference type="PANTHER" id="PTHR43196">
    <property type="entry name" value="SULFATE ADENYLYLTRANSFERASE SUBUNIT 2"/>
    <property type="match status" value="1"/>
</dbReference>
<dbReference type="EMBL" id="LVEA01000107">
    <property type="protein sequence ID" value="KYL00471.1"/>
    <property type="molecule type" value="Genomic_DNA"/>
</dbReference>
<dbReference type="InterPro" id="IPR002500">
    <property type="entry name" value="PAPS_reduct_dom"/>
</dbReference>
<dbReference type="Gene3D" id="3.40.50.620">
    <property type="entry name" value="HUPs"/>
    <property type="match status" value="1"/>
</dbReference>